<keyword evidence="8 11" id="KW-0799">Topoisomerase</keyword>
<dbReference type="NCBIfam" id="NF011532">
    <property type="entry name" value="PRK14973.1"/>
    <property type="match status" value="1"/>
</dbReference>
<keyword evidence="10 11" id="KW-0413">Isomerase</keyword>
<accession>A0AAE4MC55</accession>
<dbReference type="NCBIfam" id="NF005555">
    <property type="entry name" value="PRK07220.1"/>
    <property type="match status" value="1"/>
</dbReference>
<evidence type="ECO:0000256" key="8">
    <source>
        <dbReference type="ARBA" id="ARBA00023029"/>
    </source>
</evidence>
<feature type="site" description="Interaction with DNA" evidence="11">
    <location>
        <position position="49"/>
    </location>
</feature>
<dbReference type="InterPro" id="IPR000380">
    <property type="entry name" value="Topo_IA"/>
</dbReference>
<dbReference type="Proteomes" id="UP001273136">
    <property type="component" value="Unassembled WGS sequence"/>
</dbReference>
<organism evidence="15 16">
    <name type="scientific">Methanorbis furvi</name>
    <dbReference type="NCBI Taxonomy" id="3028299"/>
    <lineage>
        <taxon>Archaea</taxon>
        <taxon>Methanobacteriati</taxon>
        <taxon>Methanobacteriota</taxon>
        <taxon>Stenosarchaea group</taxon>
        <taxon>Methanomicrobia</taxon>
        <taxon>Methanomicrobiales</taxon>
        <taxon>Methanocorpusculaceae</taxon>
        <taxon>Methanorbis</taxon>
    </lineage>
</organism>
<dbReference type="GO" id="GO:0003917">
    <property type="term" value="F:DNA topoisomerase type I (single strand cut, ATP-independent) activity"/>
    <property type="evidence" value="ECO:0007669"/>
    <property type="project" value="UniProtKB-UniRule"/>
</dbReference>
<dbReference type="InterPro" id="IPR034144">
    <property type="entry name" value="TOPRIM_TopoIII"/>
</dbReference>
<dbReference type="SMART" id="SM00436">
    <property type="entry name" value="TOP1Bc"/>
    <property type="match status" value="1"/>
</dbReference>
<proteinExistence type="inferred from homology"/>
<dbReference type="Gene3D" id="2.70.20.10">
    <property type="entry name" value="Topoisomerase I, domain 3"/>
    <property type="match status" value="1"/>
</dbReference>
<evidence type="ECO:0000256" key="2">
    <source>
        <dbReference type="ARBA" id="ARBA00009446"/>
    </source>
</evidence>
<dbReference type="PROSITE" id="PS52039">
    <property type="entry name" value="TOPO_IA_2"/>
    <property type="match status" value="1"/>
</dbReference>
<dbReference type="Pfam" id="PF01396">
    <property type="entry name" value="Zn_ribbon_Top1"/>
    <property type="match status" value="1"/>
</dbReference>
<dbReference type="InterPro" id="IPR028612">
    <property type="entry name" value="Topoisom_1_IA"/>
</dbReference>
<evidence type="ECO:0000259" key="13">
    <source>
        <dbReference type="PROSITE" id="PS50880"/>
    </source>
</evidence>
<dbReference type="EMBL" id="JAWDKA010000004">
    <property type="protein sequence ID" value="MDV0441671.1"/>
    <property type="molecule type" value="Genomic_DNA"/>
</dbReference>
<feature type="site" description="Interaction with DNA" evidence="11">
    <location>
        <position position="313"/>
    </location>
</feature>
<comment type="catalytic activity">
    <reaction evidence="1 11">
        <text>ATP-independent breakage of single-stranded DNA, followed by passage and rejoining.</text>
        <dbReference type="EC" id="5.6.2.1"/>
    </reaction>
</comment>
<dbReference type="Pfam" id="PF01131">
    <property type="entry name" value="Topoisom_bac"/>
    <property type="match status" value="1"/>
</dbReference>
<evidence type="ECO:0000256" key="1">
    <source>
        <dbReference type="ARBA" id="ARBA00000213"/>
    </source>
</evidence>
<feature type="domain" description="Topo IA-type catalytic" evidence="14">
    <location>
        <begin position="154"/>
        <end position="565"/>
    </location>
</feature>
<dbReference type="RefSeq" id="WP_338094075.1">
    <property type="nucleotide sequence ID" value="NZ_JAWDKA010000004.1"/>
</dbReference>
<feature type="active site" description="O-(5'-phospho-DNA)-tyrosine intermediate" evidence="11">
    <location>
        <position position="311"/>
    </location>
</feature>
<evidence type="ECO:0000256" key="9">
    <source>
        <dbReference type="ARBA" id="ARBA00023125"/>
    </source>
</evidence>
<dbReference type="Pfam" id="PF01751">
    <property type="entry name" value="Toprim"/>
    <property type="match status" value="1"/>
</dbReference>
<name>A0AAE4MC55_9EURY</name>
<dbReference type="InterPro" id="IPR013826">
    <property type="entry name" value="Topo_IA_cen_sub3"/>
</dbReference>
<keyword evidence="6" id="KW-0862">Zinc</keyword>
<dbReference type="SMART" id="SM00493">
    <property type="entry name" value="TOPRIM"/>
    <property type="match status" value="1"/>
</dbReference>
<gene>
    <name evidence="11 15" type="primary">topA</name>
    <name evidence="15" type="ORF">McpAg1_08790</name>
</gene>
<keyword evidence="5" id="KW-0863">Zinc-finger</keyword>
<dbReference type="PROSITE" id="PS00396">
    <property type="entry name" value="TOPO_IA_1"/>
    <property type="match status" value="1"/>
</dbReference>
<reference evidence="15" key="1">
    <citation type="submission" date="2023-06" db="EMBL/GenBank/DDBJ databases">
        <title>Genome sequence of Methancorpusculaceae sp. Ag1.</title>
        <authorList>
            <person name="Protasov E."/>
            <person name="Platt K."/>
            <person name="Poehlein A."/>
            <person name="Daniel R."/>
            <person name="Brune A."/>
        </authorList>
    </citation>
    <scope>NUCLEOTIDE SEQUENCE</scope>
    <source>
        <strain evidence="15">Ag1</strain>
    </source>
</reference>
<comment type="caution">
    <text evidence="11">Lacks conserved residue(s) required for the propagation of feature annotation.</text>
</comment>
<dbReference type="SUPFAM" id="SSF56712">
    <property type="entry name" value="Prokaryotic type I DNA topoisomerase"/>
    <property type="match status" value="1"/>
</dbReference>
<dbReference type="PANTHER" id="PTHR11390">
    <property type="entry name" value="PROKARYOTIC DNA TOPOISOMERASE"/>
    <property type="match status" value="1"/>
</dbReference>
<evidence type="ECO:0000256" key="6">
    <source>
        <dbReference type="ARBA" id="ARBA00022833"/>
    </source>
</evidence>
<comment type="caution">
    <text evidence="15">The sequence shown here is derived from an EMBL/GenBank/DDBJ whole genome shotgun (WGS) entry which is preliminary data.</text>
</comment>
<feature type="region of interest" description="Disordered" evidence="12">
    <location>
        <begin position="351"/>
        <end position="373"/>
    </location>
</feature>
<sequence length="936" mass="102650">MHLIIAEKNIVAERIAAFLSGKQKVQTKRDGVATEYTFGDTIVMGLRGHVVELDFTKGYSNWRSEEHPPRSLINAEIEKHPTEKKIVALMQKHARKADRVTIATDFDTEGELIGMEAFELVRAVNKNVSVDRARFSAITKDEITKAIDEAKSIDFNLAKAGETRQVIDLVWGASLTRFLSIAAHRGSDSILSVGRVQSPTLAMIVDREREIEAFVPEKYWMLSLAAKKGKEELSFRHAHGRFTIKSEADAAFAGTKDPLTVTEVITGKKTDKAPTPLDTTSLIVGAGRLGLSAASAMNRAEDLYMRGFISYPRTDNTVYPKSLNLRQHLKMFAGDEFERDANTVLANMRAAPTRGKKETTDHPPVYPTSKGTREEIGDDATWKLYEFIVRRFFATLSPDAEWKTLKVNMTAAAEPYTITGGRLTVPGWRAVYPYSKAEENILPEFTVGEKLTLADKFCEEKETQPPARYSQSRLIQRMEELGLGTKSTRHEVISKLIGRKYIEGNPMKPTIVGRAVTESLEQFAGTITAPTMTNTLEEHMEEIAAGTKTMNAVLTESKTMLSSIFDDLEANKDAIGQDLMDRTIEGQTVGPCPVCGKPLRIRRAGSSQFIGCSGYPDCTFNTSLPPATWGNAVRMDEVCPVHQLNHVQLLRKGAPAWKIGCPLCSHIQTNAEAFRMLPGMTEAGIEKLNKVHIYAISELASISPDELMRRLSIARPEAEQMIADAENVLALLRKRTELKKFISAHVAPRRGRGHSKVSNAFFSKGIVDVAGLSKAKMSDMTSSGLSEAEAETLLSEAKKVVNIAQMKEYGVPTVTLKKYVAAGYENPQIFVAANPAGLALATGASVTTICKHQKIVAEKIGVAPAEAVSKASFDEGVATLAPLEIEPEMLASLGLAGVYSCDLLKKANIEKLARQTGIDKEILSDLKAKAKMVCGK</sequence>
<evidence type="ECO:0000259" key="14">
    <source>
        <dbReference type="PROSITE" id="PS52039"/>
    </source>
</evidence>
<feature type="site" description="Interaction with DNA" evidence="11">
    <location>
        <position position="164"/>
    </location>
</feature>
<evidence type="ECO:0000256" key="5">
    <source>
        <dbReference type="ARBA" id="ARBA00022771"/>
    </source>
</evidence>
<comment type="function">
    <text evidence="11">Releases the supercoiling and torsional tension of DNA, which is introduced during the DNA replication and transcription, by transiently cleaving and rejoining one strand of the DNA duplex. Introduces a single-strand break via transesterification at a target site in duplex DNA. The scissile phosphodiester is attacked by the catalytic tyrosine of the enzyme, resulting in the formation of a DNA-(5'-phosphotyrosyl)-enzyme intermediate and the expulsion of a 3'-OH DNA strand. The free DNA strand then undergoes passage around the unbroken strand, thus removing DNA supercoils. Finally, in the religation step, the DNA 3'-OH attacks the covalent intermediate to expel the active-site tyrosine and restore the DNA phosphodiester backbone.</text>
</comment>
<dbReference type="AlphaFoldDB" id="A0AAE4MC55"/>
<dbReference type="GO" id="GO:0003677">
    <property type="term" value="F:DNA binding"/>
    <property type="evidence" value="ECO:0007669"/>
    <property type="project" value="UniProtKB-KW"/>
</dbReference>
<dbReference type="InterPro" id="IPR013498">
    <property type="entry name" value="Topo_IA_Znf"/>
</dbReference>
<dbReference type="GO" id="GO:0005694">
    <property type="term" value="C:chromosome"/>
    <property type="evidence" value="ECO:0007669"/>
    <property type="project" value="InterPro"/>
</dbReference>
<dbReference type="InterPro" id="IPR013825">
    <property type="entry name" value="Topo_IA_cen_sub2"/>
</dbReference>
<keyword evidence="9 11" id="KW-0238">DNA-binding</keyword>
<dbReference type="InterPro" id="IPR003601">
    <property type="entry name" value="Topo_IA_2"/>
</dbReference>
<comment type="subunit">
    <text evidence="11">Monomer.</text>
</comment>
<dbReference type="GO" id="GO:0008270">
    <property type="term" value="F:zinc ion binding"/>
    <property type="evidence" value="ECO:0007669"/>
    <property type="project" value="UniProtKB-KW"/>
</dbReference>
<comment type="similarity">
    <text evidence="2 11">Belongs to the type IA topoisomerase family.</text>
</comment>
<feature type="region of interest" description="Interaction with DNA" evidence="11">
    <location>
        <begin position="192"/>
        <end position="197"/>
    </location>
</feature>
<dbReference type="GO" id="GO:0006281">
    <property type="term" value="P:DNA repair"/>
    <property type="evidence" value="ECO:0007669"/>
    <property type="project" value="TreeGrafter"/>
</dbReference>
<keyword evidence="3" id="KW-0479">Metal-binding</keyword>
<evidence type="ECO:0000256" key="4">
    <source>
        <dbReference type="ARBA" id="ARBA00022737"/>
    </source>
</evidence>
<dbReference type="GO" id="GO:0006265">
    <property type="term" value="P:DNA topological change"/>
    <property type="evidence" value="ECO:0007669"/>
    <property type="project" value="UniProtKB-UniRule"/>
</dbReference>
<evidence type="ECO:0000313" key="15">
    <source>
        <dbReference type="EMBL" id="MDV0441671.1"/>
    </source>
</evidence>
<keyword evidence="4" id="KW-0677">Repeat</keyword>
<protein>
    <recommendedName>
        <fullName evidence="11">DNA topoisomerase 1</fullName>
        <ecNumber evidence="11">5.6.2.1</ecNumber>
    </recommendedName>
    <alternativeName>
        <fullName evidence="11">DNA topoisomerase I</fullName>
    </alternativeName>
</protein>
<dbReference type="InterPro" id="IPR013824">
    <property type="entry name" value="Topo_IA_cen_sub1"/>
</dbReference>
<dbReference type="GO" id="GO:0006310">
    <property type="term" value="P:DNA recombination"/>
    <property type="evidence" value="ECO:0007669"/>
    <property type="project" value="TreeGrafter"/>
</dbReference>
<dbReference type="CDD" id="cd03362">
    <property type="entry name" value="TOPRIM_TopoIA_TopoIII"/>
    <property type="match status" value="1"/>
</dbReference>
<feature type="site" description="Interaction with DNA" evidence="11">
    <location>
        <position position="499"/>
    </location>
</feature>
<dbReference type="PRINTS" id="PR00417">
    <property type="entry name" value="PRTPISMRASEI"/>
</dbReference>
<dbReference type="CDD" id="cd00186">
    <property type="entry name" value="TOP1Ac"/>
    <property type="match status" value="1"/>
</dbReference>
<dbReference type="Gene3D" id="1.10.290.10">
    <property type="entry name" value="Topoisomerase I, domain 4"/>
    <property type="match status" value="1"/>
</dbReference>
<dbReference type="SMART" id="SM00437">
    <property type="entry name" value="TOP1Ac"/>
    <property type="match status" value="1"/>
</dbReference>
<dbReference type="PROSITE" id="PS50880">
    <property type="entry name" value="TOPRIM"/>
    <property type="match status" value="1"/>
</dbReference>
<evidence type="ECO:0000256" key="3">
    <source>
        <dbReference type="ARBA" id="ARBA00022723"/>
    </source>
</evidence>
<dbReference type="Gene3D" id="1.10.460.10">
    <property type="entry name" value="Topoisomerase I, domain 2"/>
    <property type="match status" value="1"/>
</dbReference>
<dbReference type="HAMAP" id="MF_00952">
    <property type="entry name" value="Topoisom_1_prok"/>
    <property type="match status" value="1"/>
</dbReference>
<evidence type="ECO:0000313" key="16">
    <source>
        <dbReference type="Proteomes" id="UP001273136"/>
    </source>
</evidence>
<evidence type="ECO:0000256" key="11">
    <source>
        <dbReference type="HAMAP-Rule" id="MF_00952"/>
    </source>
</evidence>
<evidence type="ECO:0000256" key="12">
    <source>
        <dbReference type="SAM" id="MobiDB-lite"/>
    </source>
</evidence>
<feature type="site" description="Interaction with DNA" evidence="11">
    <location>
        <position position="168"/>
    </location>
</feature>
<dbReference type="Gene3D" id="3.40.50.140">
    <property type="match status" value="1"/>
</dbReference>
<dbReference type="InterPro" id="IPR006171">
    <property type="entry name" value="TOPRIM_dom"/>
</dbReference>
<evidence type="ECO:0000256" key="7">
    <source>
        <dbReference type="ARBA" id="ARBA00022842"/>
    </source>
</evidence>
<dbReference type="InterPro" id="IPR013497">
    <property type="entry name" value="Topo_IA_cen"/>
</dbReference>
<dbReference type="InterPro" id="IPR023406">
    <property type="entry name" value="Topo_IA_AS"/>
</dbReference>
<dbReference type="InterPro" id="IPR023405">
    <property type="entry name" value="Topo_IA_core_domain"/>
</dbReference>
<dbReference type="EC" id="5.6.2.1" evidence="11"/>
<dbReference type="Gene3D" id="3.30.65.10">
    <property type="entry name" value="Bacterial Topoisomerase I, domain 1"/>
    <property type="match status" value="1"/>
</dbReference>
<keyword evidence="16" id="KW-1185">Reference proteome</keyword>
<feature type="domain" description="Toprim" evidence="13">
    <location>
        <begin position="1"/>
        <end position="136"/>
    </location>
</feature>
<dbReference type="PANTHER" id="PTHR11390:SF26">
    <property type="entry name" value="DNA TOPOISOMERASE 1"/>
    <property type="match status" value="1"/>
</dbReference>
<keyword evidence="7" id="KW-0460">Magnesium</keyword>
<evidence type="ECO:0000256" key="10">
    <source>
        <dbReference type="ARBA" id="ARBA00023235"/>
    </source>
</evidence>
<dbReference type="InterPro" id="IPR003602">
    <property type="entry name" value="Topo_IA_DNA-bd_dom"/>
</dbReference>